<dbReference type="PANTHER" id="PTHR46586">
    <property type="entry name" value="ANKYRIN REPEAT-CONTAINING PROTEIN"/>
    <property type="match status" value="1"/>
</dbReference>
<evidence type="ECO:0008006" key="3">
    <source>
        <dbReference type="Google" id="ProtNLM"/>
    </source>
</evidence>
<dbReference type="SUPFAM" id="SSF48403">
    <property type="entry name" value="Ankyrin repeat"/>
    <property type="match status" value="1"/>
</dbReference>
<dbReference type="Pfam" id="PF12796">
    <property type="entry name" value="Ank_2"/>
    <property type="match status" value="1"/>
</dbReference>
<dbReference type="InterPro" id="IPR036770">
    <property type="entry name" value="Ankyrin_rpt-contain_sf"/>
</dbReference>
<dbReference type="AlphaFoldDB" id="A0A8S9TXK2"/>
<dbReference type="EMBL" id="JAACNO010002370">
    <property type="protein sequence ID" value="KAF4133505.1"/>
    <property type="molecule type" value="Genomic_DNA"/>
</dbReference>
<organism evidence="1 2">
    <name type="scientific">Phytophthora infestans</name>
    <name type="common">Potato late blight agent</name>
    <name type="synonym">Botrytis infestans</name>
    <dbReference type="NCBI Taxonomy" id="4787"/>
    <lineage>
        <taxon>Eukaryota</taxon>
        <taxon>Sar</taxon>
        <taxon>Stramenopiles</taxon>
        <taxon>Oomycota</taxon>
        <taxon>Peronosporomycetes</taxon>
        <taxon>Peronosporales</taxon>
        <taxon>Peronosporaceae</taxon>
        <taxon>Phytophthora</taxon>
    </lineage>
</organism>
<evidence type="ECO:0000313" key="1">
    <source>
        <dbReference type="EMBL" id="KAF4133505.1"/>
    </source>
</evidence>
<dbReference type="Proteomes" id="UP000704712">
    <property type="component" value="Unassembled WGS sequence"/>
</dbReference>
<dbReference type="Gene3D" id="1.25.40.20">
    <property type="entry name" value="Ankyrin repeat-containing domain"/>
    <property type="match status" value="1"/>
</dbReference>
<proteinExistence type="predicted"/>
<reference evidence="1" key="1">
    <citation type="submission" date="2020-03" db="EMBL/GenBank/DDBJ databases">
        <title>Hybrid Assembly of Korean Phytophthora infestans isolates.</title>
        <authorList>
            <person name="Prokchorchik M."/>
            <person name="Lee Y."/>
            <person name="Seo J."/>
            <person name="Cho J.-H."/>
            <person name="Park Y.-E."/>
            <person name="Jang D.-C."/>
            <person name="Im J.-S."/>
            <person name="Choi J.-G."/>
            <person name="Park H.-J."/>
            <person name="Lee G.-B."/>
            <person name="Lee Y.-G."/>
            <person name="Hong S.-Y."/>
            <person name="Cho K."/>
            <person name="Sohn K.H."/>
        </authorList>
    </citation>
    <scope>NUCLEOTIDE SEQUENCE</scope>
    <source>
        <strain evidence="1">KR_2_A2</strain>
    </source>
</reference>
<dbReference type="PANTHER" id="PTHR46586:SF3">
    <property type="entry name" value="ANKYRIN REPEAT-CONTAINING PROTEIN"/>
    <property type="match status" value="1"/>
</dbReference>
<comment type="caution">
    <text evidence="1">The sequence shown here is derived from an EMBL/GenBank/DDBJ whole genome shotgun (WGS) entry which is preliminary data.</text>
</comment>
<sequence length="361" mass="39873">MLEAAATGQAEWLKRLLPRFVGQKEDMVFRLTDLAATYDHTGVIRVVYKWWKSSGERGAIRCARAKSIAAAKGHLETVKCLLDPYGVDTFVPHQQALKHVHSDMVEAMNAAISSGKFAIIKYLNETCKEELYQEGTNHKCSFHLTKAIECRQVDIVEYLFSNGYKATVFEFAFSAAVSYGPFEVVDLLCSKERCSPKAIHKGFVVAAKAGQLAIMKYLRTKREFDEAAAFQHAAGCGQAEVVQQLYSEGFQISSTTLEEAAMVAGGGGHLEVLKLLYGKRTISDEVAVKVFLSAAKDNRLRCSDINDQVFPECAGGNSVDVAAFLDFTAAIPSYVLFKMPPARIMLKSWSFCTKVGTFLRN</sequence>
<protein>
    <recommendedName>
        <fullName evidence="3">Ankyrin repeat-containing domain</fullName>
    </recommendedName>
</protein>
<gene>
    <name evidence="1" type="ORF">GN958_ATG17310</name>
</gene>
<name>A0A8S9TXK2_PHYIN</name>
<dbReference type="InterPro" id="IPR002110">
    <property type="entry name" value="Ankyrin_rpt"/>
</dbReference>
<accession>A0A8S9TXK2</accession>
<evidence type="ECO:0000313" key="2">
    <source>
        <dbReference type="Proteomes" id="UP000704712"/>
    </source>
</evidence>
<dbReference type="InterPro" id="IPR052050">
    <property type="entry name" value="SecEffector_AnkRepeat"/>
</dbReference>